<name>A0AAN9Y9B9_9HEMI</name>
<feature type="chain" id="PRO_5042946760" evidence="2">
    <location>
        <begin position="18"/>
        <end position="203"/>
    </location>
</feature>
<feature type="signal peptide" evidence="2">
    <location>
        <begin position="1"/>
        <end position="17"/>
    </location>
</feature>
<protein>
    <submittedName>
        <fullName evidence="3">Uncharacterized protein</fullName>
    </submittedName>
</protein>
<sequence>MQLILICEACLDLLVRAFNEVFSPVIETADSRRENYHDVDEITNLYKRDKDGSLVLDDKVWLPSNFYWRRPKSDMKSTEITSSLFKQLDFPSARSSPDEPESSQRLNRSGEKSVDIETDVYPLVIDVTDSDTDVPLDSNSNDENLDEYEEPIYHPRGGYIPGRRPLLDMIIKFLEMFQVTDKSSTVGSYIERSNRYTPKAKDK</sequence>
<gene>
    <name evidence="3" type="ORF">V9T40_009711</name>
</gene>
<evidence type="ECO:0000256" key="2">
    <source>
        <dbReference type="SAM" id="SignalP"/>
    </source>
</evidence>
<dbReference type="EMBL" id="JBBCAQ010000010">
    <property type="protein sequence ID" value="KAK7602270.1"/>
    <property type="molecule type" value="Genomic_DNA"/>
</dbReference>
<reference evidence="3 4" key="1">
    <citation type="submission" date="2024-03" db="EMBL/GenBank/DDBJ databases">
        <title>Adaptation during the transition from Ophiocordyceps entomopathogen to insect associate is accompanied by gene loss and intensified selection.</title>
        <authorList>
            <person name="Ward C.M."/>
            <person name="Onetto C.A."/>
            <person name="Borneman A.R."/>
        </authorList>
    </citation>
    <scope>NUCLEOTIDE SEQUENCE [LARGE SCALE GENOMIC DNA]</scope>
    <source>
        <strain evidence="3">AWRI1</strain>
        <tissue evidence="3">Single Adult Female</tissue>
    </source>
</reference>
<proteinExistence type="predicted"/>
<evidence type="ECO:0000313" key="4">
    <source>
        <dbReference type="Proteomes" id="UP001367676"/>
    </source>
</evidence>
<accession>A0AAN9Y9B9</accession>
<evidence type="ECO:0000313" key="3">
    <source>
        <dbReference type="EMBL" id="KAK7602270.1"/>
    </source>
</evidence>
<dbReference type="Proteomes" id="UP001367676">
    <property type="component" value="Unassembled WGS sequence"/>
</dbReference>
<organism evidence="3 4">
    <name type="scientific">Parthenolecanium corni</name>
    <dbReference type="NCBI Taxonomy" id="536013"/>
    <lineage>
        <taxon>Eukaryota</taxon>
        <taxon>Metazoa</taxon>
        <taxon>Ecdysozoa</taxon>
        <taxon>Arthropoda</taxon>
        <taxon>Hexapoda</taxon>
        <taxon>Insecta</taxon>
        <taxon>Pterygota</taxon>
        <taxon>Neoptera</taxon>
        <taxon>Paraneoptera</taxon>
        <taxon>Hemiptera</taxon>
        <taxon>Sternorrhyncha</taxon>
        <taxon>Coccoidea</taxon>
        <taxon>Coccidae</taxon>
        <taxon>Parthenolecanium</taxon>
    </lineage>
</organism>
<keyword evidence="4" id="KW-1185">Reference proteome</keyword>
<keyword evidence="2" id="KW-0732">Signal</keyword>
<feature type="region of interest" description="Disordered" evidence="1">
    <location>
        <begin position="90"/>
        <end position="112"/>
    </location>
</feature>
<evidence type="ECO:0000256" key="1">
    <source>
        <dbReference type="SAM" id="MobiDB-lite"/>
    </source>
</evidence>
<dbReference type="AlphaFoldDB" id="A0AAN9Y9B9"/>
<comment type="caution">
    <text evidence="3">The sequence shown here is derived from an EMBL/GenBank/DDBJ whole genome shotgun (WGS) entry which is preliminary data.</text>
</comment>